<organism evidence="1 2">
    <name type="scientific">Streptomyces nodosus</name>
    <dbReference type="NCBI Taxonomy" id="40318"/>
    <lineage>
        <taxon>Bacteria</taxon>
        <taxon>Bacillati</taxon>
        <taxon>Actinomycetota</taxon>
        <taxon>Actinomycetes</taxon>
        <taxon>Kitasatosporales</taxon>
        <taxon>Streptomycetaceae</taxon>
        <taxon>Streptomyces</taxon>
    </lineage>
</organism>
<evidence type="ECO:0000313" key="2">
    <source>
        <dbReference type="Proteomes" id="UP000325763"/>
    </source>
</evidence>
<protein>
    <submittedName>
        <fullName evidence="1">Uncharacterized protein</fullName>
    </submittedName>
</protein>
<sequence>MTWDEVESELVKAACFEGSSSRPGLLQELRTHFAMVELATGAVGRLWLAGSFVSCKLDPEDIDVTYLIPPDAYTRAITDPDTVDDLDNLGTRDWCVRHGMRVDAYVLRLPETEDFRALGVTGAMAPGDRKVFEDLGLYDEIWQRCRSGQRGIPDGARRGYVEVLP</sequence>
<dbReference type="Proteomes" id="UP000325763">
    <property type="component" value="Chromosome"/>
</dbReference>
<reference evidence="1 2" key="1">
    <citation type="submission" date="2017-09" db="EMBL/GenBank/DDBJ databases">
        <title>Streptomyces genome completion.</title>
        <authorList>
            <person name="Lee N."/>
            <person name="Cho B.-K."/>
        </authorList>
    </citation>
    <scope>NUCLEOTIDE SEQUENCE [LARGE SCALE GENOMIC DNA]</scope>
    <source>
        <strain evidence="1 2">ATCC 14899</strain>
    </source>
</reference>
<dbReference type="Pfam" id="PF22014">
    <property type="entry name" value="DUF6932"/>
    <property type="match status" value="1"/>
</dbReference>
<dbReference type="AlphaFoldDB" id="A0A5P2WCD1"/>
<dbReference type="KEGG" id="snq:CP978_22895"/>
<dbReference type="InterPro" id="IPR053860">
    <property type="entry name" value="DUF6932"/>
</dbReference>
<name>A0A5P2WCD1_9ACTN</name>
<evidence type="ECO:0000313" key="1">
    <source>
        <dbReference type="EMBL" id="QEV41019.1"/>
    </source>
</evidence>
<dbReference type="OrthoDB" id="4578284at2"/>
<dbReference type="EMBL" id="CP023747">
    <property type="protein sequence ID" value="QEV41019.1"/>
    <property type="molecule type" value="Genomic_DNA"/>
</dbReference>
<gene>
    <name evidence="1" type="ORF">CP978_22895</name>
</gene>
<proteinExistence type="predicted"/>
<accession>A0A5P2WCD1</accession>